<dbReference type="UniPathway" id="UPA00142">
    <property type="reaction ID" value="UER00209"/>
</dbReference>
<comment type="similarity">
    <text evidence="2 8">Belongs to the glutamate--cysteine ligase type 1 family. Type 1 subfamily.</text>
</comment>
<dbReference type="SUPFAM" id="SSF55931">
    <property type="entry name" value="Glutamine synthetase/guanido kinase"/>
    <property type="match status" value="1"/>
</dbReference>
<dbReference type="Gene3D" id="3.30.590.20">
    <property type="match status" value="1"/>
</dbReference>
<dbReference type="OrthoDB" id="9803907at2"/>
<dbReference type="PANTHER" id="PTHR38761:SF1">
    <property type="entry name" value="GLUTAMATE--CYSTEINE LIGASE"/>
    <property type="match status" value="1"/>
</dbReference>
<dbReference type="NCBIfam" id="TIGR01434">
    <property type="entry name" value="glu_cys_ligase"/>
    <property type="match status" value="1"/>
</dbReference>
<accession>M1LR30</accession>
<dbReference type="GO" id="GO:0046872">
    <property type="term" value="F:metal ion binding"/>
    <property type="evidence" value="ECO:0007669"/>
    <property type="project" value="TreeGrafter"/>
</dbReference>
<keyword evidence="3 8" id="KW-0436">Ligase</keyword>
<dbReference type="GO" id="GO:0006750">
    <property type="term" value="P:glutathione biosynthetic process"/>
    <property type="evidence" value="ECO:0007669"/>
    <property type="project" value="UniProtKB-UniRule"/>
</dbReference>
<sequence>MYSSKKIYNPQVLKNNIEKIQEYKDIPTGILRGIEREALRVDFNGRLSNKKHPDKLGSALTNKKITTDYSEALLELITDTHDSIESLLKELRNTHYFVCDSLEKEILWHQSMPPLFMPSEENIPIADYGNSNLGLFKHIYRKGLANRYGKTMQCISGLHYNFSIKHELWSFIYGKSSEELESIKSKRYLGLIRNFIRYSWIILYLFGSSPAISKTFFKSKHDVKLETLDHDTLYMPYATSLRMSSLGYQSSVQENLKITYNTLDSFVDKINWGLNTPWPEYEKIGIIKNKEWLQLNANILQIENEYYSSIRPKCNVINSEKQIEAIKKRGIEYIEVRCLDIDQTSSLGITKNTCLFMDAFLLFCALSDSPYFTSNDDCNDYYENFSKVAVYGRQPGLTLKNNNSSISLKEWGINIIEQITPFANLLDKNDNDKPHYKSLNEQIRKMNNVELTPSYSIINSLKTNSMSLNEYTLDISKKHNIENINNTLDNDLLESYKLNSIKSLELQRILEENSTCSFEEFLKETQI</sequence>
<dbReference type="InterPro" id="IPR006334">
    <property type="entry name" value="Glut_cys_ligase"/>
</dbReference>
<comment type="pathway">
    <text evidence="1 8 9">Sulfur metabolism; glutathione biosynthesis; glutathione from L-cysteine and L-glutamate: step 1/2.</text>
</comment>
<dbReference type="STRING" id="1208919.CDSE_0272"/>
<dbReference type="KEGG" id="kde:CDSE_0272"/>
<evidence type="ECO:0000256" key="1">
    <source>
        <dbReference type="ARBA" id="ARBA00005006"/>
    </source>
</evidence>
<dbReference type="PANTHER" id="PTHR38761">
    <property type="entry name" value="GLUTAMATE--CYSTEINE LIGASE"/>
    <property type="match status" value="1"/>
</dbReference>
<keyword evidence="5 8" id="KW-0547">Nucleotide-binding</keyword>
<dbReference type="HAMAP" id="MF_00578">
    <property type="entry name" value="Glu_cys_ligase"/>
    <property type="match status" value="1"/>
</dbReference>
<dbReference type="GO" id="GO:0004357">
    <property type="term" value="F:glutamate-cysteine ligase activity"/>
    <property type="evidence" value="ECO:0007669"/>
    <property type="project" value="UniProtKB-UniRule"/>
</dbReference>
<gene>
    <name evidence="8" type="primary">gshA</name>
    <name evidence="11" type="ORF">CDSE_0272</name>
</gene>
<protein>
    <recommendedName>
        <fullName evidence="8">Glutamate--cysteine ligase</fullName>
        <ecNumber evidence="8">6.3.2.2</ecNumber>
    </recommendedName>
    <alternativeName>
        <fullName evidence="8">Gamma-ECS</fullName>
        <shortName evidence="8">GCS</shortName>
    </alternativeName>
    <alternativeName>
        <fullName evidence="8">Gamma-glutamylcysteine synthetase</fullName>
    </alternativeName>
</protein>
<dbReference type="Proteomes" id="UP000011547">
    <property type="component" value="Chromosome"/>
</dbReference>
<name>M1LR30_9PROT</name>
<dbReference type="GO" id="GO:0005829">
    <property type="term" value="C:cytosol"/>
    <property type="evidence" value="ECO:0007669"/>
    <property type="project" value="TreeGrafter"/>
</dbReference>
<dbReference type="GO" id="GO:0005524">
    <property type="term" value="F:ATP binding"/>
    <property type="evidence" value="ECO:0007669"/>
    <property type="project" value="UniProtKB-KW"/>
</dbReference>
<evidence type="ECO:0000313" key="12">
    <source>
        <dbReference type="Proteomes" id="UP000011547"/>
    </source>
</evidence>
<dbReference type="InterPro" id="IPR007370">
    <property type="entry name" value="Glu_cys_ligase"/>
</dbReference>
<dbReference type="AlphaFoldDB" id="M1LR30"/>
<evidence type="ECO:0000259" key="10">
    <source>
        <dbReference type="Pfam" id="PF04262"/>
    </source>
</evidence>
<dbReference type="HOGENOM" id="CLU_020728_3_0_4"/>
<dbReference type="EC" id="6.3.2.2" evidence="8"/>
<dbReference type="Pfam" id="PF04262">
    <property type="entry name" value="Glu_cys_ligase"/>
    <property type="match status" value="1"/>
</dbReference>
<dbReference type="EMBL" id="CP003803">
    <property type="protein sequence ID" value="AGF46621.1"/>
    <property type="molecule type" value="Genomic_DNA"/>
</dbReference>
<dbReference type="RefSeq" id="WP_015396032.1">
    <property type="nucleotide sequence ID" value="NC_020294.1"/>
</dbReference>
<evidence type="ECO:0000256" key="3">
    <source>
        <dbReference type="ARBA" id="ARBA00022598"/>
    </source>
</evidence>
<proteinExistence type="inferred from homology"/>
<dbReference type="InterPro" id="IPR014746">
    <property type="entry name" value="Gln_synth/guanido_kin_cat_dom"/>
</dbReference>
<reference evidence="11 12" key="1">
    <citation type="journal article" date="2013" name="Genome Biol. Evol.">
        <title>Genome evolution and phylogenomic analysis of candidatus kinetoplastibacterium, the betaproteobacterial endosymbionts of strigomonas and angomonas.</title>
        <authorList>
            <person name="Alves J.M."/>
            <person name="Serrano M.G."/>
            <person name="Maia da Silva F."/>
            <person name="Voegtly L.J."/>
            <person name="Matveyev A.V."/>
            <person name="Teixeira M.M."/>
            <person name="Camargo E.P."/>
            <person name="Buck G.A."/>
        </authorList>
    </citation>
    <scope>NUCLEOTIDE SEQUENCE [LARGE SCALE GENOMIC DNA]</scope>
    <source>
        <strain evidence="11 12">TCC079E</strain>
    </source>
</reference>
<evidence type="ECO:0000256" key="8">
    <source>
        <dbReference type="HAMAP-Rule" id="MF_00578"/>
    </source>
</evidence>
<keyword evidence="4 8" id="KW-0317">Glutathione biosynthesis</keyword>
<evidence type="ECO:0000256" key="5">
    <source>
        <dbReference type="ARBA" id="ARBA00022741"/>
    </source>
</evidence>
<keyword evidence="6 8" id="KW-0067">ATP-binding</keyword>
<evidence type="ECO:0000256" key="6">
    <source>
        <dbReference type="ARBA" id="ARBA00022840"/>
    </source>
</evidence>
<evidence type="ECO:0000256" key="4">
    <source>
        <dbReference type="ARBA" id="ARBA00022684"/>
    </source>
</evidence>
<dbReference type="PATRIC" id="fig|1208919.3.peg.58"/>
<feature type="domain" description="Glutamate--cysteine ligase" evidence="10">
    <location>
        <begin position="24"/>
        <end position="388"/>
    </location>
</feature>
<evidence type="ECO:0000256" key="2">
    <source>
        <dbReference type="ARBA" id="ARBA00008772"/>
    </source>
</evidence>
<dbReference type="eggNOG" id="COG2918">
    <property type="taxonomic scope" value="Bacteria"/>
</dbReference>
<comment type="catalytic activity">
    <reaction evidence="7 8 9">
        <text>L-cysteine + L-glutamate + ATP = gamma-L-glutamyl-L-cysteine + ADP + phosphate + H(+)</text>
        <dbReference type="Rhea" id="RHEA:13285"/>
        <dbReference type="ChEBI" id="CHEBI:15378"/>
        <dbReference type="ChEBI" id="CHEBI:29985"/>
        <dbReference type="ChEBI" id="CHEBI:30616"/>
        <dbReference type="ChEBI" id="CHEBI:35235"/>
        <dbReference type="ChEBI" id="CHEBI:43474"/>
        <dbReference type="ChEBI" id="CHEBI:58173"/>
        <dbReference type="ChEBI" id="CHEBI:456216"/>
        <dbReference type="EC" id="6.3.2.2"/>
    </reaction>
</comment>
<evidence type="ECO:0000256" key="9">
    <source>
        <dbReference type="RuleBase" id="RU004391"/>
    </source>
</evidence>
<evidence type="ECO:0000256" key="7">
    <source>
        <dbReference type="ARBA" id="ARBA00048819"/>
    </source>
</evidence>
<evidence type="ECO:0000313" key="11">
    <source>
        <dbReference type="EMBL" id="AGF46621.1"/>
    </source>
</evidence>
<keyword evidence="12" id="KW-1185">Reference proteome</keyword>
<organism evidence="11 12">
    <name type="scientific">Candidatus Kinetoplastidibacterium desouzai TCC079E</name>
    <dbReference type="NCBI Taxonomy" id="1208919"/>
    <lineage>
        <taxon>Bacteria</taxon>
        <taxon>Pseudomonadati</taxon>
        <taxon>Pseudomonadota</taxon>
        <taxon>Betaproteobacteria</taxon>
        <taxon>Candidatus Kinetoplastidibacterium</taxon>
    </lineage>
</organism>